<gene>
    <name evidence="5" type="ORF">GGX14DRAFT_625036</name>
</gene>
<organism evidence="5 6">
    <name type="scientific">Mycena pura</name>
    <dbReference type="NCBI Taxonomy" id="153505"/>
    <lineage>
        <taxon>Eukaryota</taxon>
        <taxon>Fungi</taxon>
        <taxon>Dikarya</taxon>
        <taxon>Basidiomycota</taxon>
        <taxon>Agaricomycotina</taxon>
        <taxon>Agaricomycetes</taxon>
        <taxon>Agaricomycetidae</taxon>
        <taxon>Agaricales</taxon>
        <taxon>Marasmiineae</taxon>
        <taxon>Mycenaceae</taxon>
        <taxon>Mycena</taxon>
    </lineage>
</organism>
<name>A0AAD6VIG2_9AGAR</name>
<keyword evidence="2" id="KW-0862">Zinc</keyword>
<comment type="caution">
    <text evidence="5">The sequence shown here is derived from an EMBL/GenBank/DDBJ whole genome shotgun (WGS) entry which is preliminary data.</text>
</comment>
<evidence type="ECO:0000256" key="3">
    <source>
        <dbReference type="SAM" id="MobiDB-lite"/>
    </source>
</evidence>
<feature type="region of interest" description="Disordered" evidence="3">
    <location>
        <begin position="1"/>
        <end position="25"/>
    </location>
</feature>
<evidence type="ECO:0000256" key="1">
    <source>
        <dbReference type="ARBA" id="ARBA00022664"/>
    </source>
</evidence>
<dbReference type="Proteomes" id="UP001219525">
    <property type="component" value="Unassembled WGS sequence"/>
</dbReference>
<dbReference type="AlphaFoldDB" id="A0AAD6VIG2"/>
<accession>A0AAD6VIG2</accession>
<feature type="compositionally biased region" description="Basic and acidic residues" evidence="3">
    <location>
        <begin position="213"/>
        <end position="229"/>
    </location>
</feature>
<keyword evidence="2" id="KW-0863">Zinc-finger</keyword>
<dbReference type="PROSITE" id="PS50158">
    <property type="entry name" value="ZF_CCHC"/>
    <property type="match status" value="1"/>
</dbReference>
<keyword evidence="2" id="KW-0479">Metal-binding</keyword>
<protein>
    <recommendedName>
        <fullName evidence="4">CCHC-type domain-containing protein</fullName>
    </recommendedName>
</protein>
<evidence type="ECO:0000256" key="2">
    <source>
        <dbReference type="PROSITE-ProRule" id="PRU00047"/>
    </source>
</evidence>
<dbReference type="InterPro" id="IPR036875">
    <property type="entry name" value="Znf_CCHC_sf"/>
</dbReference>
<dbReference type="GO" id="GO:0006397">
    <property type="term" value="P:mRNA processing"/>
    <property type="evidence" value="ECO:0007669"/>
    <property type="project" value="UniProtKB-KW"/>
</dbReference>
<reference evidence="5" key="1">
    <citation type="submission" date="2023-03" db="EMBL/GenBank/DDBJ databases">
        <title>Massive genome expansion in bonnet fungi (Mycena s.s.) driven by repeated elements and novel gene families across ecological guilds.</title>
        <authorList>
            <consortium name="Lawrence Berkeley National Laboratory"/>
            <person name="Harder C.B."/>
            <person name="Miyauchi S."/>
            <person name="Viragh M."/>
            <person name="Kuo A."/>
            <person name="Thoen E."/>
            <person name="Andreopoulos B."/>
            <person name="Lu D."/>
            <person name="Skrede I."/>
            <person name="Drula E."/>
            <person name="Henrissat B."/>
            <person name="Morin E."/>
            <person name="Kohler A."/>
            <person name="Barry K."/>
            <person name="LaButti K."/>
            <person name="Morin E."/>
            <person name="Salamov A."/>
            <person name="Lipzen A."/>
            <person name="Mereny Z."/>
            <person name="Hegedus B."/>
            <person name="Baldrian P."/>
            <person name="Stursova M."/>
            <person name="Weitz H."/>
            <person name="Taylor A."/>
            <person name="Grigoriev I.V."/>
            <person name="Nagy L.G."/>
            <person name="Martin F."/>
            <person name="Kauserud H."/>
        </authorList>
    </citation>
    <scope>NUCLEOTIDE SEQUENCE</scope>
    <source>
        <strain evidence="5">9144</strain>
    </source>
</reference>
<dbReference type="InterPro" id="IPR001878">
    <property type="entry name" value="Znf_CCHC"/>
</dbReference>
<dbReference type="SMART" id="SM00343">
    <property type="entry name" value="ZnF_C2HC"/>
    <property type="match status" value="2"/>
</dbReference>
<proteinExistence type="predicted"/>
<dbReference type="EMBL" id="JARJCW010000027">
    <property type="protein sequence ID" value="KAJ7210841.1"/>
    <property type="molecule type" value="Genomic_DNA"/>
</dbReference>
<dbReference type="GO" id="GO:0003676">
    <property type="term" value="F:nucleic acid binding"/>
    <property type="evidence" value="ECO:0007669"/>
    <property type="project" value="InterPro"/>
</dbReference>
<evidence type="ECO:0000259" key="4">
    <source>
        <dbReference type="PROSITE" id="PS50158"/>
    </source>
</evidence>
<evidence type="ECO:0000313" key="6">
    <source>
        <dbReference type="Proteomes" id="UP001219525"/>
    </source>
</evidence>
<dbReference type="SUPFAM" id="SSF57756">
    <property type="entry name" value="Retrovirus zinc finger-like domains"/>
    <property type="match status" value="1"/>
</dbReference>
<evidence type="ECO:0000313" key="5">
    <source>
        <dbReference type="EMBL" id="KAJ7210841.1"/>
    </source>
</evidence>
<keyword evidence="1" id="KW-0507">mRNA processing</keyword>
<keyword evidence="6" id="KW-1185">Reference proteome</keyword>
<feature type="region of interest" description="Disordered" evidence="3">
    <location>
        <begin position="196"/>
        <end position="229"/>
    </location>
</feature>
<feature type="compositionally biased region" description="Low complexity" evidence="3">
    <location>
        <begin position="198"/>
        <end position="212"/>
    </location>
</feature>
<feature type="domain" description="CCHC-type" evidence="4">
    <location>
        <begin position="236"/>
        <end position="251"/>
    </location>
</feature>
<sequence length="316" mass="34644">MMVVSGEISQTGNEAIAPSTSTVSSNPSSILFDDDAAGKNTFRAHDNTIPAAIYSLAKNGISPPLTLFLPLSLEKIRSSNVKTVKHGTGETTRVTVIDLAEFPDEDTLDQANFCTVWNTYLTFIETCSGKQIFESFARHFNQMLTDPGLALWFPAYRAFDRKIRAQFFTAPYIIDVEHAEYRSALQAAKNDFMMHTQASSSSGARSSSSGGRAAKERSERSKPYDKDNAPPKRTLCFRCGRTGHGAVTCREANPSKHGRNFVIYANRGGLFRIHDDHAVCMSFNCGKCESSGNTHALHICSLCSDAHHGAVNCTRN</sequence>
<dbReference type="GO" id="GO:0008270">
    <property type="term" value="F:zinc ion binding"/>
    <property type="evidence" value="ECO:0007669"/>
    <property type="project" value="UniProtKB-KW"/>
</dbReference>